<feature type="domain" description="Methyltransferase small" evidence="3">
    <location>
        <begin position="221"/>
        <end position="321"/>
    </location>
</feature>
<evidence type="ECO:0000313" key="4">
    <source>
        <dbReference type="EMBL" id="QJC55875.1"/>
    </source>
</evidence>
<evidence type="ECO:0000256" key="2">
    <source>
        <dbReference type="ARBA" id="ARBA00022691"/>
    </source>
</evidence>
<evidence type="ECO:0000259" key="3">
    <source>
        <dbReference type="Pfam" id="PF05175"/>
    </source>
</evidence>
<organism evidence="4 5">
    <name type="scientific">Polaromonas vacuolata</name>
    <dbReference type="NCBI Taxonomy" id="37448"/>
    <lineage>
        <taxon>Bacteria</taxon>
        <taxon>Pseudomonadati</taxon>
        <taxon>Pseudomonadota</taxon>
        <taxon>Betaproteobacteria</taxon>
        <taxon>Burkholderiales</taxon>
        <taxon>Comamonadaceae</taxon>
        <taxon>Polaromonas</taxon>
    </lineage>
</organism>
<dbReference type="PANTHER" id="PTHR18895">
    <property type="entry name" value="HEMK METHYLTRANSFERASE"/>
    <property type="match status" value="1"/>
</dbReference>
<dbReference type="AlphaFoldDB" id="A0A6H2H7N8"/>
<evidence type="ECO:0000256" key="1">
    <source>
        <dbReference type="ARBA" id="ARBA00022603"/>
    </source>
</evidence>
<protein>
    <submittedName>
        <fullName evidence="4">tRNA1(Val) (Adenine(37)-N6)-methyltransferase</fullName>
        <ecNumber evidence="4">2.1.1.223</ecNumber>
    </submittedName>
</protein>
<dbReference type="Pfam" id="PF05175">
    <property type="entry name" value="MTS"/>
    <property type="match status" value="1"/>
</dbReference>
<dbReference type="PROSITE" id="PS00092">
    <property type="entry name" value="N6_MTASE"/>
    <property type="match status" value="1"/>
</dbReference>
<name>A0A6H2H7N8_9BURK</name>
<dbReference type="GO" id="GO:0036009">
    <property type="term" value="F:protein-glutamine N-methyltransferase activity"/>
    <property type="evidence" value="ECO:0007669"/>
    <property type="project" value="TreeGrafter"/>
</dbReference>
<dbReference type="EMBL" id="CP051461">
    <property type="protein sequence ID" value="QJC55875.1"/>
    <property type="molecule type" value="Genomic_DNA"/>
</dbReference>
<dbReference type="CDD" id="cd02440">
    <property type="entry name" value="AdoMet_MTases"/>
    <property type="match status" value="1"/>
</dbReference>
<keyword evidence="5" id="KW-1185">Reference proteome</keyword>
<dbReference type="Gene3D" id="3.40.50.150">
    <property type="entry name" value="Vaccinia Virus protein VP39"/>
    <property type="match status" value="1"/>
</dbReference>
<dbReference type="GO" id="GO:0032259">
    <property type="term" value="P:methylation"/>
    <property type="evidence" value="ECO:0007669"/>
    <property type="project" value="UniProtKB-KW"/>
</dbReference>
<sequence length="426" mass="46075">MSSPISPITSSTATPASDDVLVATSVAAVVPTKPDSALVTPSLSWEEAGVQRTLRWRSERGASPPKVVVIADDSMSGDNAYRLASEGTGLLWRGDFQNARLLLQAMVRRADKASERKQEKNAKKELAAPTPLEAFNLHRQAQAQRARMLGMLLLEFGPDYTIALRRAPDVRRPCIDAWGKADGEPTIASLRELLGLVSANEWHKKGVEIPALGEAPDNRIYPRYGVFSPQRGEYVDLVATTPLPKMTPSLAFDIGTGTGVLAAVLAKRGVESVIATELDKRAMACADENLKKLGLFERVKVRKADLFPEGQAGLIVCNPPWLPARPSSPIEMAVYDEGSRMLLGFLAGLSAHLAPRGEGWLILSDFAEHLGLRTRTQLLDAIAAAGLKVLGRIDAQPRHPKVQDKTDALHAARAAEVTSLWRLAAV</sequence>
<gene>
    <name evidence="4" type="primary">yfiC</name>
    <name evidence="4" type="ORF">HC248_01159</name>
</gene>
<dbReference type="InterPro" id="IPR007848">
    <property type="entry name" value="Small_mtfrase_dom"/>
</dbReference>
<evidence type="ECO:0000313" key="5">
    <source>
        <dbReference type="Proteomes" id="UP000502041"/>
    </source>
</evidence>
<keyword evidence="4" id="KW-0808">Transferase</keyword>
<dbReference type="InterPro" id="IPR029063">
    <property type="entry name" value="SAM-dependent_MTases_sf"/>
</dbReference>
<accession>A0A6H2H7N8</accession>
<dbReference type="InterPro" id="IPR050320">
    <property type="entry name" value="N5-glutamine_MTase"/>
</dbReference>
<reference evidence="4 5" key="1">
    <citation type="submission" date="2020-04" db="EMBL/GenBank/DDBJ databases">
        <title>Complete genome of a Psychrophilic, Marine, Gas Vacuolate Bacterium Polaromonas vacuolata KCTC 22033T.</title>
        <authorList>
            <person name="Hwang K."/>
            <person name="Kim K.M."/>
        </authorList>
    </citation>
    <scope>NUCLEOTIDE SEQUENCE [LARGE SCALE GENOMIC DNA]</scope>
    <source>
        <strain evidence="4 5">KCTC 22033</strain>
    </source>
</reference>
<keyword evidence="2" id="KW-0949">S-adenosyl-L-methionine</keyword>
<keyword evidence="1 4" id="KW-0489">Methyltransferase</keyword>
<proteinExistence type="predicted"/>
<dbReference type="KEGG" id="pvac:HC248_01159"/>
<dbReference type="GO" id="GO:0003676">
    <property type="term" value="F:nucleic acid binding"/>
    <property type="evidence" value="ECO:0007669"/>
    <property type="project" value="InterPro"/>
</dbReference>
<dbReference type="EC" id="2.1.1.223" evidence="4"/>
<dbReference type="SUPFAM" id="SSF53335">
    <property type="entry name" value="S-adenosyl-L-methionine-dependent methyltransferases"/>
    <property type="match status" value="1"/>
</dbReference>
<dbReference type="InterPro" id="IPR002052">
    <property type="entry name" value="DNA_methylase_N6_adenine_CS"/>
</dbReference>
<dbReference type="RefSeq" id="WP_168921673.1">
    <property type="nucleotide sequence ID" value="NZ_CP051461.1"/>
</dbReference>
<dbReference type="Proteomes" id="UP000502041">
    <property type="component" value="Chromosome"/>
</dbReference>
<dbReference type="PANTHER" id="PTHR18895:SF74">
    <property type="entry name" value="MTRF1L RELEASE FACTOR GLUTAMINE METHYLTRANSFERASE"/>
    <property type="match status" value="1"/>
</dbReference>